<feature type="non-terminal residue" evidence="2">
    <location>
        <position position="1"/>
    </location>
</feature>
<dbReference type="GeneID" id="20656627"/>
<evidence type="ECO:0008006" key="4">
    <source>
        <dbReference type="Google" id="ProtNLM"/>
    </source>
</evidence>
<sequence>LYSVRLGSQGLSLSSFRPLSDDERLTRSSNNANFSTDFSSTAQPPQAPATCASYDDIFLALSGLTAFANMFWYPHMIRLVDRIRRFVSDNQITDPSNNPLRVTRTLQYDNLYMGRAVSHLADDSPSLWRDFCATIEAIEYRSLEWLLALQSLPVPRNERTPAQLSAAAGPNRRPPSARTTGMPEHIRQLVPRRLDGTEPCLRFFGGGMCFGGSRERCAYSHRTHQWDAPLHRDLQSYINRQYGSSRRGHNGPRRS</sequence>
<name>G4ZA26_PHYSP</name>
<reference evidence="2 3" key="1">
    <citation type="journal article" date="2006" name="Science">
        <title>Phytophthora genome sequences uncover evolutionary origins and mechanisms of pathogenesis.</title>
        <authorList>
            <person name="Tyler B.M."/>
            <person name="Tripathy S."/>
            <person name="Zhang X."/>
            <person name="Dehal P."/>
            <person name="Jiang R.H."/>
            <person name="Aerts A."/>
            <person name="Arredondo F.D."/>
            <person name="Baxter L."/>
            <person name="Bensasson D."/>
            <person name="Beynon J.L."/>
            <person name="Chapman J."/>
            <person name="Damasceno C.M."/>
            <person name="Dorrance A.E."/>
            <person name="Dou D."/>
            <person name="Dickerman A.W."/>
            <person name="Dubchak I.L."/>
            <person name="Garbelotto M."/>
            <person name="Gijzen M."/>
            <person name="Gordon S.G."/>
            <person name="Govers F."/>
            <person name="Grunwald N.J."/>
            <person name="Huang W."/>
            <person name="Ivors K.L."/>
            <person name="Jones R.W."/>
            <person name="Kamoun S."/>
            <person name="Krampis K."/>
            <person name="Lamour K.H."/>
            <person name="Lee M.K."/>
            <person name="McDonald W.H."/>
            <person name="Medina M."/>
            <person name="Meijer H.J."/>
            <person name="Nordberg E.K."/>
            <person name="Maclean D.J."/>
            <person name="Ospina-Giraldo M.D."/>
            <person name="Morris P.F."/>
            <person name="Phuntumart V."/>
            <person name="Putnam N.H."/>
            <person name="Rash S."/>
            <person name="Rose J.K."/>
            <person name="Sakihama Y."/>
            <person name="Salamov A.A."/>
            <person name="Savidor A."/>
            <person name="Scheuring C.F."/>
            <person name="Smith B.M."/>
            <person name="Sobral B.W."/>
            <person name="Terry A."/>
            <person name="Torto-Alalibo T.A."/>
            <person name="Win J."/>
            <person name="Xu Z."/>
            <person name="Zhang H."/>
            <person name="Grigoriev I.V."/>
            <person name="Rokhsar D.S."/>
            <person name="Boore J.L."/>
        </authorList>
    </citation>
    <scope>NUCLEOTIDE SEQUENCE [LARGE SCALE GENOMIC DNA]</scope>
    <source>
        <strain evidence="2 3">P6497</strain>
    </source>
</reference>
<dbReference type="EMBL" id="JH159153">
    <property type="protein sequence ID" value="EGZ21165.1"/>
    <property type="molecule type" value="Genomic_DNA"/>
</dbReference>
<dbReference type="AlphaFoldDB" id="G4ZA26"/>
<feature type="region of interest" description="Disordered" evidence="1">
    <location>
        <begin position="160"/>
        <end position="185"/>
    </location>
</feature>
<dbReference type="Proteomes" id="UP000002640">
    <property type="component" value="Unassembled WGS sequence"/>
</dbReference>
<dbReference type="KEGG" id="psoj:PHYSODRAFT_490847"/>
<organism evidence="2 3">
    <name type="scientific">Phytophthora sojae (strain P6497)</name>
    <name type="common">Soybean stem and root rot agent</name>
    <name type="synonym">Phytophthora megasperma f. sp. glycines</name>
    <dbReference type="NCBI Taxonomy" id="1094619"/>
    <lineage>
        <taxon>Eukaryota</taxon>
        <taxon>Sar</taxon>
        <taxon>Stramenopiles</taxon>
        <taxon>Oomycota</taxon>
        <taxon>Peronosporomycetes</taxon>
        <taxon>Peronosporales</taxon>
        <taxon>Peronosporaceae</taxon>
        <taxon>Phytophthora</taxon>
    </lineage>
</organism>
<protein>
    <recommendedName>
        <fullName evidence="4">C3H1-type domain-containing protein</fullName>
    </recommendedName>
</protein>
<evidence type="ECO:0000256" key="1">
    <source>
        <dbReference type="SAM" id="MobiDB-lite"/>
    </source>
</evidence>
<evidence type="ECO:0000313" key="3">
    <source>
        <dbReference type="Proteomes" id="UP000002640"/>
    </source>
</evidence>
<keyword evidence="3" id="KW-1185">Reference proteome</keyword>
<gene>
    <name evidence="2" type="ORF">PHYSODRAFT_490847</name>
</gene>
<accession>G4ZA26</accession>
<evidence type="ECO:0000313" key="2">
    <source>
        <dbReference type="EMBL" id="EGZ21165.1"/>
    </source>
</evidence>
<dbReference type="RefSeq" id="XP_009523882.1">
    <property type="nucleotide sequence ID" value="XM_009525587.1"/>
</dbReference>
<dbReference type="InParanoid" id="G4ZA26"/>
<proteinExistence type="predicted"/>